<accession>A0A914VJH4</accession>
<dbReference type="AlphaFoldDB" id="A0A914VJH4"/>
<dbReference type="WBParaSite" id="PSAMB.scaffold1002size37359.g10185.t1">
    <property type="protein sequence ID" value="PSAMB.scaffold1002size37359.g10185.t1"/>
    <property type="gene ID" value="PSAMB.scaffold1002size37359.g10185"/>
</dbReference>
<evidence type="ECO:0000256" key="9">
    <source>
        <dbReference type="ARBA" id="ARBA00068379"/>
    </source>
</evidence>
<dbReference type="PANTHER" id="PTHR20902">
    <property type="entry name" value="41-2 PROTEIN ANTIGEN-RELATED"/>
    <property type="match status" value="1"/>
</dbReference>
<keyword evidence="5 10" id="KW-0813">Transport</keyword>
<evidence type="ECO:0000313" key="12">
    <source>
        <dbReference type="WBParaSite" id="PSAMB.scaffold1002size37359.g10185.t1"/>
    </source>
</evidence>
<dbReference type="GO" id="GO:1990070">
    <property type="term" value="C:TRAPPI protein complex"/>
    <property type="evidence" value="ECO:0007669"/>
    <property type="project" value="TreeGrafter"/>
</dbReference>
<dbReference type="FunFam" id="3.30.1380.20:FF:000005">
    <property type="entry name" value="Trafficking protein particle complex subunit 5"/>
    <property type="match status" value="1"/>
</dbReference>
<evidence type="ECO:0000256" key="7">
    <source>
        <dbReference type="ARBA" id="ARBA00022892"/>
    </source>
</evidence>
<dbReference type="GO" id="GO:1990071">
    <property type="term" value="C:TRAPPII protein complex"/>
    <property type="evidence" value="ECO:0007669"/>
    <property type="project" value="TreeGrafter"/>
</dbReference>
<comment type="function">
    <text evidence="1 10">May play a role in vesicular transport from endoplasmic reticulum to Golgi.</text>
</comment>
<dbReference type="GO" id="GO:1990072">
    <property type="term" value="C:TRAPPIII protein complex"/>
    <property type="evidence" value="ECO:0007669"/>
    <property type="project" value="TreeGrafter"/>
</dbReference>
<dbReference type="Pfam" id="PF04051">
    <property type="entry name" value="TRAPP"/>
    <property type="match status" value="1"/>
</dbReference>
<name>A0A914VJH4_9BILA</name>
<evidence type="ECO:0000256" key="6">
    <source>
        <dbReference type="ARBA" id="ARBA00022824"/>
    </source>
</evidence>
<comment type="subunit">
    <text evidence="10">Part of the multisubunit TRAPP (transport protein particle) complex.</text>
</comment>
<keyword evidence="7 10" id="KW-0931">ER-Golgi transport</keyword>
<evidence type="ECO:0000256" key="10">
    <source>
        <dbReference type="PIRNR" id="PIRNR017479"/>
    </source>
</evidence>
<dbReference type="InterPro" id="IPR007194">
    <property type="entry name" value="TRAPP_component"/>
</dbReference>
<dbReference type="GO" id="GO:0006888">
    <property type="term" value="P:endoplasmic reticulum to Golgi vesicle-mediated transport"/>
    <property type="evidence" value="ECO:0007669"/>
    <property type="project" value="TreeGrafter"/>
</dbReference>
<dbReference type="WBParaSite" id="PSAMB.scaffold1983size28264.g15800.t1">
    <property type="protein sequence ID" value="PSAMB.scaffold1983size28264.g15800.t1"/>
    <property type="gene ID" value="PSAMB.scaffold1983size28264.g15800"/>
</dbReference>
<dbReference type="InterPro" id="IPR024096">
    <property type="entry name" value="NO_sig/Golgi_transp_ligand-bd"/>
</dbReference>
<proteinExistence type="inferred from homology"/>
<comment type="similarity">
    <text evidence="4 10">Belongs to the TRAPP small subunits family. BET3 subfamily.</text>
</comment>
<keyword evidence="11" id="KW-1185">Reference proteome</keyword>
<dbReference type="Gene3D" id="3.30.1380.20">
    <property type="entry name" value="Trafficking protein particle complex subunit 3"/>
    <property type="match status" value="1"/>
</dbReference>
<keyword evidence="6 10" id="KW-0256">Endoplasmic reticulum</keyword>
<evidence type="ECO:0000256" key="1">
    <source>
        <dbReference type="ARBA" id="ARBA00002910"/>
    </source>
</evidence>
<evidence type="ECO:0000256" key="4">
    <source>
        <dbReference type="ARBA" id="ARBA00006218"/>
    </source>
</evidence>
<dbReference type="GO" id="GO:0005783">
    <property type="term" value="C:endoplasmic reticulum"/>
    <property type="evidence" value="ECO:0007669"/>
    <property type="project" value="UniProtKB-SubCell"/>
</dbReference>
<evidence type="ECO:0000256" key="8">
    <source>
        <dbReference type="ARBA" id="ARBA00023034"/>
    </source>
</evidence>
<evidence type="ECO:0000256" key="5">
    <source>
        <dbReference type="ARBA" id="ARBA00022448"/>
    </source>
</evidence>
<evidence type="ECO:0000313" key="13">
    <source>
        <dbReference type="WBParaSite" id="PSAMB.scaffold1983size28264.g15800.t1"/>
    </source>
</evidence>
<evidence type="ECO:0000256" key="2">
    <source>
        <dbReference type="ARBA" id="ARBA00004222"/>
    </source>
</evidence>
<dbReference type="Proteomes" id="UP000887566">
    <property type="component" value="Unplaced"/>
</dbReference>
<dbReference type="SUPFAM" id="SSF111126">
    <property type="entry name" value="Ligand-binding domain in the NO signalling and Golgi transport"/>
    <property type="match status" value="1"/>
</dbReference>
<dbReference type="PIRSF" id="PIRSF017479">
    <property type="entry name" value="TRAPP_I_complex_Trs31"/>
    <property type="match status" value="1"/>
</dbReference>
<evidence type="ECO:0000313" key="11">
    <source>
        <dbReference type="Proteomes" id="UP000887566"/>
    </source>
</evidence>
<dbReference type="InterPro" id="IPR016696">
    <property type="entry name" value="TRAPP-I_su5"/>
</dbReference>
<organism evidence="11 13">
    <name type="scientific">Plectus sambesii</name>
    <dbReference type="NCBI Taxonomy" id="2011161"/>
    <lineage>
        <taxon>Eukaryota</taxon>
        <taxon>Metazoa</taxon>
        <taxon>Ecdysozoa</taxon>
        <taxon>Nematoda</taxon>
        <taxon>Chromadorea</taxon>
        <taxon>Plectida</taxon>
        <taxon>Plectina</taxon>
        <taxon>Plectoidea</taxon>
        <taxon>Plectidae</taxon>
        <taxon>Plectus</taxon>
    </lineage>
</organism>
<reference evidence="12 13" key="1">
    <citation type="submission" date="2022-11" db="UniProtKB">
        <authorList>
            <consortium name="WormBaseParasite"/>
        </authorList>
    </citation>
    <scope>IDENTIFICATION</scope>
</reference>
<sequence length="188" mass="21381">MQRSSKQVSILDKTLSRGKSEVNISTFALLFSEMIRYSQNRVNTVHELQTKLSELGHFVGSRLLDVIVFREKGYKRETKLLSMLMFVKGSVWRNLFGKEADKLERSNEDPCTYLLIEKDPLVNTFISVPKDKASLNCASFIAGIVQAVLEGSNFPCKVTAHWHNGTTYMIQFEESVIARERNLAESGR</sequence>
<evidence type="ECO:0000256" key="3">
    <source>
        <dbReference type="ARBA" id="ARBA00004240"/>
    </source>
</evidence>
<dbReference type="PANTHER" id="PTHR20902:SF0">
    <property type="entry name" value="TRAFFICKING PROTEIN PARTICLE COMPLEX SUBUNIT 5"/>
    <property type="match status" value="1"/>
</dbReference>
<protein>
    <recommendedName>
        <fullName evidence="9 10">Trafficking protein particle complex subunit 5</fullName>
    </recommendedName>
</protein>
<dbReference type="CDD" id="cd14943">
    <property type="entry name" value="TRAPPC5_Trs31"/>
    <property type="match status" value="1"/>
</dbReference>
<comment type="subcellular location">
    <subcellularLocation>
        <location evidence="3">Endoplasmic reticulum</location>
    </subcellularLocation>
    <subcellularLocation>
        <location evidence="2 10">Golgi apparatus</location>
        <location evidence="2 10">cis-Golgi network</location>
    </subcellularLocation>
</comment>
<keyword evidence="8 10" id="KW-0333">Golgi apparatus</keyword>